<feature type="domain" description="WsaF C-terminal" evidence="3">
    <location>
        <begin position="425"/>
        <end position="519"/>
    </location>
</feature>
<evidence type="ECO:0000256" key="1">
    <source>
        <dbReference type="SAM" id="MobiDB-lite"/>
    </source>
</evidence>
<evidence type="ECO:0000313" key="5">
    <source>
        <dbReference type="Proteomes" id="UP000193900"/>
    </source>
</evidence>
<evidence type="ECO:0000259" key="2">
    <source>
        <dbReference type="Pfam" id="PF00535"/>
    </source>
</evidence>
<protein>
    <submittedName>
        <fullName evidence="4">Glycosyl transferase family 2</fullName>
    </submittedName>
</protein>
<organism evidence="4 5">
    <name type="scientific">Roseisalinus antarcticus</name>
    <dbReference type="NCBI Taxonomy" id="254357"/>
    <lineage>
        <taxon>Bacteria</taxon>
        <taxon>Pseudomonadati</taxon>
        <taxon>Pseudomonadota</taxon>
        <taxon>Alphaproteobacteria</taxon>
        <taxon>Rhodobacterales</taxon>
        <taxon>Roseobacteraceae</taxon>
        <taxon>Roseisalinus</taxon>
    </lineage>
</organism>
<sequence>MKRVFKAAADWATRKTGGPGAPASSSSSDVDEKALLRPHFDPIFYRAANPDLAGSDGDMFNHFLNTGWREGRDPQAGFSCAHYLKTYPDVAESGVNPLLHYVRWGREEGRFTLSRHDLDTLRPHFDPEFYRASNADVAGSDEDLLVHFLQYGWRDGRDPQAGFSCAFYLERYSDIAESGSNPFLHYVLFGRKEGRLATPDEHLRIPFREGARLAPEHLVSVLRTPDPDTAPPAPPETTDTAAMDLHWVIPDFARGSGGHMTIFRMIRFLELAGHRCHIWIETPSFHKTGHEAWETIVKHFQCVEASVEFVENGFFEATGDAVVATGWTTAYLAHRATGFAGKFYFVQDHEPEFYPTGAESLLARQTYDFGLNCICASPWLDRIMSERYGLWARHFHLAYDRDLYRIGDMAALEARFAETSEGPYKIAIYARGHTERRCVPLVLMALELLAAERQDIEVHFFGQDDLPFAEAPFAALNHGVLDPDALAALYNECHVGICMSGTNYSLVPQEMMACGLPLLELNGDSTRGIFPEGVVTLSGPAPQDIAASLGALIDAPDARRRQAAAALDWVAGFSWEGAAQAVEAALTERLGDLTRLAAPAVAPGRDILLDVVIPTYNGMGEIEPVIEALTRQRGADRMQIHCIDSSSSDGTADWLAARPEVSLTVIDQKDFQHGRTRNQGASLGNAPIIAFLTQDALPADRSWGADILRMFNHVPEAAGLFGRHRPYPHHPTFVRDEIERHFANMLAFPLALSRDTDPDRWASKDRGWRQLLHFYSDNNSAMRRDVWTDIPYAEVDYGEDQVWARDIIEAGYTKLYAPTACVYHSHDYGPEETYKRSKTEGAFFYEHFGYELGGDTPEEIASIVDREQRHFRGWAKKLRLGPEEVEMRMQNIAEKHRGWSDGRHAAAARLRQG</sequence>
<dbReference type="InterPro" id="IPR029044">
    <property type="entry name" value="Nucleotide-diphossugar_trans"/>
</dbReference>
<dbReference type="EMBL" id="FWFZ01000021">
    <property type="protein sequence ID" value="SLN69153.1"/>
    <property type="molecule type" value="Genomic_DNA"/>
</dbReference>
<dbReference type="Gene3D" id="3.90.550.10">
    <property type="entry name" value="Spore Coat Polysaccharide Biosynthesis Protein SpsA, Chain A"/>
    <property type="match status" value="1"/>
</dbReference>
<evidence type="ECO:0000313" key="4">
    <source>
        <dbReference type="EMBL" id="SLN69153.1"/>
    </source>
</evidence>
<gene>
    <name evidence="4" type="ORF">ROA7023_03361</name>
</gene>
<name>A0A1Y5TPT1_9RHOB</name>
<dbReference type="PANTHER" id="PTHR43685:SF13">
    <property type="entry name" value="O ANTIGEN BIOSYNTHESIS RHAMNOSYLTRANSFERASE RFBN"/>
    <property type="match status" value="1"/>
</dbReference>
<dbReference type="InterPro" id="IPR050834">
    <property type="entry name" value="Glycosyltransf_2"/>
</dbReference>
<reference evidence="4 5" key="1">
    <citation type="submission" date="2017-03" db="EMBL/GenBank/DDBJ databases">
        <authorList>
            <person name="Afonso C.L."/>
            <person name="Miller P.J."/>
            <person name="Scott M.A."/>
            <person name="Spackman E."/>
            <person name="Goraichik I."/>
            <person name="Dimitrov K.M."/>
            <person name="Suarez D.L."/>
            <person name="Swayne D.E."/>
        </authorList>
    </citation>
    <scope>NUCLEOTIDE SEQUENCE [LARGE SCALE GENOMIC DNA]</scope>
    <source>
        <strain evidence="4 5">CECT 7023</strain>
    </source>
</reference>
<dbReference type="CDD" id="cd00761">
    <property type="entry name" value="Glyco_tranf_GTA_type"/>
    <property type="match status" value="1"/>
</dbReference>
<dbReference type="Gene3D" id="3.40.50.2000">
    <property type="entry name" value="Glycogen Phosphorylase B"/>
    <property type="match status" value="1"/>
</dbReference>
<dbReference type="PANTHER" id="PTHR43685">
    <property type="entry name" value="GLYCOSYLTRANSFERASE"/>
    <property type="match status" value="1"/>
</dbReference>
<dbReference type="InterPro" id="IPR055050">
    <property type="entry name" value="WsaF_C"/>
</dbReference>
<dbReference type="AlphaFoldDB" id="A0A1Y5TPT1"/>
<keyword evidence="5" id="KW-1185">Reference proteome</keyword>
<evidence type="ECO:0000259" key="3">
    <source>
        <dbReference type="Pfam" id="PF22772"/>
    </source>
</evidence>
<dbReference type="Gene3D" id="3.40.50.11090">
    <property type="match status" value="1"/>
</dbReference>
<proteinExistence type="predicted"/>
<keyword evidence="4" id="KW-0808">Transferase</keyword>
<dbReference type="SUPFAM" id="SSF53756">
    <property type="entry name" value="UDP-Glycosyltransferase/glycogen phosphorylase"/>
    <property type="match status" value="1"/>
</dbReference>
<dbReference type="OrthoDB" id="7527830at2"/>
<dbReference type="Pfam" id="PF22772">
    <property type="entry name" value="WsaF_C"/>
    <property type="match status" value="1"/>
</dbReference>
<dbReference type="GO" id="GO:0044010">
    <property type="term" value="P:single-species biofilm formation"/>
    <property type="evidence" value="ECO:0007669"/>
    <property type="project" value="TreeGrafter"/>
</dbReference>
<dbReference type="RefSeq" id="WP_085880146.1">
    <property type="nucleotide sequence ID" value="NZ_FWFZ01000021.1"/>
</dbReference>
<dbReference type="GO" id="GO:0030247">
    <property type="term" value="F:polysaccharide binding"/>
    <property type="evidence" value="ECO:0007669"/>
    <property type="project" value="InterPro"/>
</dbReference>
<dbReference type="Proteomes" id="UP000193900">
    <property type="component" value="Unassembled WGS sequence"/>
</dbReference>
<feature type="domain" description="Glycosyltransferase 2-like" evidence="2">
    <location>
        <begin position="611"/>
        <end position="785"/>
    </location>
</feature>
<dbReference type="GO" id="GO:0016740">
    <property type="term" value="F:transferase activity"/>
    <property type="evidence" value="ECO:0007669"/>
    <property type="project" value="UniProtKB-KW"/>
</dbReference>
<dbReference type="Pfam" id="PF00535">
    <property type="entry name" value="Glycos_transf_2"/>
    <property type="match status" value="1"/>
</dbReference>
<accession>A0A1Y5TPT1</accession>
<dbReference type="InterPro" id="IPR001173">
    <property type="entry name" value="Glyco_trans_2-like"/>
</dbReference>
<dbReference type="SUPFAM" id="SSF53448">
    <property type="entry name" value="Nucleotide-diphospho-sugar transferases"/>
    <property type="match status" value="1"/>
</dbReference>
<feature type="region of interest" description="Disordered" evidence="1">
    <location>
        <begin position="9"/>
        <end position="30"/>
    </location>
</feature>